<dbReference type="Gene3D" id="3.30.530.20">
    <property type="match status" value="1"/>
</dbReference>
<keyword evidence="4" id="KW-1185">Reference proteome</keyword>
<sequence>MSARQTVASQAERSFTIERTFAAPVERVFRLWTDPLSVAQWWGIKDCTIPYCALDVRVGGRWRIDMRTASGALYRNEGEYVDVVANRRLSYTDEPDPELREWAGNPPGQSLHTVTFEADGARTHVRFEAMLASAADRERLLALGMRGGWMQSFDRLERELGRLATPQHAAVPPE</sequence>
<accession>A0ABU4XS36</accession>
<evidence type="ECO:0000313" key="4">
    <source>
        <dbReference type="Proteomes" id="UP001271780"/>
    </source>
</evidence>
<dbReference type="CDD" id="cd07814">
    <property type="entry name" value="SRPBCC_CalC_Aha1-like"/>
    <property type="match status" value="1"/>
</dbReference>
<dbReference type="Pfam" id="PF08327">
    <property type="entry name" value="AHSA1"/>
    <property type="match status" value="1"/>
</dbReference>
<comment type="similarity">
    <text evidence="1">Belongs to the AHA1 family.</text>
</comment>
<dbReference type="Proteomes" id="UP001271780">
    <property type="component" value="Unassembled WGS sequence"/>
</dbReference>
<evidence type="ECO:0000256" key="1">
    <source>
        <dbReference type="ARBA" id="ARBA00006817"/>
    </source>
</evidence>
<name>A0ABU4XS36_9HYPH</name>
<organism evidence="3 4">
    <name type="scientific">Mesorhizobium dulcispinae</name>
    <dbReference type="NCBI Taxonomy" id="3072316"/>
    <lineage>
        <taxon>Bacteria</taxon>
        <taxon>Pseudomonadati</taxon>
        <taxon>Pseudomonadota</taxon>
        <taxon>Alphaproteobacteria</taxon>
        <taxon>Hyphomicrobiales</taxon>
        <taxon>Phyllobacteriaceae</taxon>
        <taxon>Mesorhizobium</taxon>
    </lineage>
</organism>
<gene>
    <name evidence="3" type="ORF">RFM27_30555</name>
</gene>
<dbReference type="InterPro" id="IPR013538">
    <property type="entry name" value="ASHA1/2-like_C"/>
</dbReference>
<reference evidence="3 4" key="1">
    <citation type="submission" date="2023-08" db="EMBL/GenBank/DDBJ databases">
        <title>Implementing the SeqCode for naming new Mesorhizobium species isolated from Vachellia karroo root nodules.</title>
        <authorList>
            <person name="Van Lill M."/>
        </authorList>
    </citation>
    <scope>NUCLEOTIDE SEQUENCE [LARGE SCALE GENOMIC DNA]</scope>
    <source>
        <strain evidence="3 4">VK23A</strain>
    </source>
</reference>
<proteinExistence type="inferred from homology"/>
<dbReference type="InterPro" id="IPR023393">
    <property type="entry name" value="START-like_dom_sf"/>
</dbReference>
<dbReference type="SUPFAM" id="SSF55961">
    <property type="entry name" value="Bet v1-like"/>
    <property type="match status" value="1"/>
</dbReference>
<comment type="caution">
    <text evidence="3">The sequence shown here is derived from an EMBL/GenBank/DDBJ whole genome shotgun (WGS) entry which is preliminary data.</text>
</comment>
<evidence type="ECO:0000313" key="3">
    <source>
        <dbReference type="EMBL" id="MDX8476409.1"/>
    </source>
</evidence>
<feature type="domain" description="Activator of Hsp90 ATPase homologue 1/2-like C-terminal" evidence="2">
    <location>
        <begin position="22"/>
        <end position="160"/>
    </location>
</feature>
<evidence type="ECO:0000259" key="2">
    <source>
        <dbReference type="Pfam" id="PF08327"/>
    </source>
</evidence>
<dbReference type="EMBL" id="JAVIIZ010000033">
    <property type="protein sequence ID" value="MDX8476409.1"/>
    <property type="molecule type" value="Genomic_DNA"/>
</dbReference>
<dbReference type="RefSeq" id="WP_320318928.1">
    <property type="nucleotide sequence ID" value="NZ_JAVIIX010000032.1"/>
</dbReference>
<protein>
    <submittedName>
        <fullName evidence="3">SRPBCC domain-containing protein</fullName>
    </submittedName>
</protein>